<dbReference type="EMBL" id="PQAP01000023">
    <property type="protein sequence ID" value="PWB74723.1"/>
    <property type="molecule type" value="Genomic_DNA"/>
</dbReference>
<organism evidence="2 3">
    <name type="scientific">candidate division GN15 bacterium</name>
    <dbReference type="NCBI Taxonomy" id="2072418"/>
    <lineage>
        <taxon>Bacteria</taxon>
        <taxon>candidate division GN15</taxon>
    </lineage>
</organism>
<dbReference type="AlphaFoldDB" id="A0A855X309"/>
<sequence>MRFVVIIPVLLLIATSVLAEPQGALSADQQLGIVQDYLYAMGQRATPSAAATEEMNRPGNPPYKCGMSAVAQFVLNRGRIDRGLLSSLGLAELQPRPVLPDSFGTPSGHFLIHYTTTGTDAVLNPGQDANGNGVPDYVETMGMIADSVYQRIIGDMHYPAPPSDGFYPQGGDSRFDIYVENLSPSFFGLSYLDSVGLGGADSLKATAFMLLDNDYSSIPGYETRPYDAIRVTMAHEYFHAVQFGIDVTEQEFPPPPAVGRYWMEMSAVWMEEQLYTGINDYYNYLPYFFQVPGRSIQQFSNIYDNHPYGSVVFPIFLSETFGQDVVRQIWLRCATFGSGPSFLQAAQATIDSLSNHSENWFSIFRRFGLWNYFTGARASQAPNNIGYPEKANYPIIPDSTQVIGGAWRPTVAVYRSYPFTLLAGDNTTFLRPDHNAAALIRMERIGLTEWKYMACGLNLNVDSMCVLKLHDSTCGRETEIPLSIVRQHCELGEPTCRLRDGCTDTVKVRIDSTFDFYGGIDTLAPVWGLSAVMQYWPNRDSGITADSIIVDSALLVRPFPNPSTLFAFATSTINAQRFKSITLILTPATNDYTRYHPGSPMQLGYTVPERMAYDSQLVNKPAAILTPYPNPAVVGEMNGQDLRFRFQVPLDSMSLPALPNPKAVIDIFDVAGQYLRTLNLTFSDQVRSGVWDANWDMTNGAGSKVASGVYLCVARLFADATTTVPMLESKVKVLIVR</sequence>
<accession>A0A855X309</accession>
<evidence type="ECO:0008006" key="4">
    <source>
        <dbReference type="Google" id="ProtNLM"/>
    </source>
</evidence>
<reference evidence="2 3" key="1">
    <citation type="journal article" date="2018" name="ISME J.">
        <title>A methanotrophic archaeon couples anaerobic oxidation of methane to Fe(III) reduction.</title>
        <authorList>
            <person name="Cai C."/>
            <person name="Leu A.O."/>
            <person name="Xie G.J."/>
            <person name="Guo J."/>
            <person name="Feng Y."/>
            <person name="Zhao J.X."/>
            <person name="Tyson G.W."/>
            <person name="Yuan Z."/>
            <person name="Hu S."/>
        </authorList>
    </citation>
    <scope>NUCLEOTIDE SEQUENCE [LARGE SCALE GENOMIC DNA]</scope>
    <source>
        <strain evidence="2">FeB_12</strain>
    </source>
</reference>
<proteinExistence type="predicted"/>
<dbReference type="Proteomes" id="UP000250918">
    <property type="component" value="Unassembled WGS sequence"/>
</dbReference>
<gene>
    <name evidence="2" type="ORF">C3F09_03280</name>
</gene>
<dbReference type="Gene3D" id="2.60.40.4070">
    <property type="match status" value="1"/>
</dbReference>
<dbReference type="Pfam" id="PF19527">
    <property type="entry name" value="DUF6055"/>
    <property type="match status" value="1"/>
</dbReference>
<evidence type="ECO:0000313" key="3">
    <source>
        <dbReference type="Proteomes" id="UP000250918"/>
    </source>
</evidence>
<name>A0A855X309_9BACT</name>
<comment type="caution">
    <text evidence="2">The sequence shown here is derived from an EMBL/GenBank/DDBJ whole genome shotgun (WGS) entry which is preliminary data.</text>
</comment>
<feature type="signal peptide" evidence="1">
    <location>
        <begin position="1"/>
        <end position="19"/>
    </location>
</feature>
<feature type="chain" id="PRO_5033052242" description="FlgD Ig-like domain-containing protein" evidence="1">
    <location>
        <begin position="20"/>
        <end position="737"/>
    </location>
</feature>
<evidence type="ECO:0000313" key="2">
    <source>
        <dbReference type="EMBL" id="PWB74723.1"/>
    </source>
</evidence>
<dbReference type="InterPro" id="IPR045690">
    <property type="entry name" value="DUF6055"/>
</dbReference>
<dbReference type="NCBIfam" id="NF045524">
    <property type="entry name" value="MXAN_6640_HExxH"/>
    <property type="match status" value="1"/>
</dbReference>
<evidence type="ECO:0000256" key="1">
    <source>
        <dbReference type="SAM" id="SignalP"/>
    </source>
</evidence>
<keyword evidence="1" id="KW-0732">Signal</keyword>
<protein>
    <recommendedName>
        <fullName evidence="4">FlgD Ig-like domain-containing protein</fullName>
    </recommendedName>
</protein>